<evidence type="ECO:0000313" key="1">
    <source>
        <dbReference type="EMBL" id="GGG46485.1"/>
    </source>
</evidence>
<proteinExistence type="predicted"/>
<sequence>MFSLFRKNKPFKIENFALKLSLEWGKNFGKGISERLIKKFPELNISEIEYYKTLCDNVQNDCSNSIDFQGKEITVNELDNLLKEKVFKKYNWINKSNQRKLYSLYTYILWKEGLIK</sequence>
<dbReference type="RefSeq" id="WP_120212229.1">
    <property type="nucleotide sequence ID" value="NZ_BMCW01000001.1"/>
</dbReference>
<accession>A0A420DDS9</accession>
<reference evidence="2 3" key="2">
    <citation type="submission" date="2018-09" db="EMBL/GenBank/DDBJ databases">
        <title>Genomic Encyclopedia of Archaeal and Bacterial Type Strains, Phase II (KMG-II): from individual species to whole genera.</title>
        <authorList>
            <person name="Goeker M."/>
        </authorList>
    </citation>
    <scope>NUCLEOTIDE SEQUENCE [LARGE SCALE GENOMIC DNA]</scope>
    <source>
        <strain evidence="2 3">DSM 27620</strain>
    </source>
</reference>
<dbReference type="Proteomes" id="UP000285906">
    <property type="component" value="Unassembled WGS sequence"/>
</dbReference>
<reference evidence="1" key="4">
    <citation type="submission" date="2024-05" db="EMBL/GenBank/DDBJ databases">
        <authorList>
            <person name="Sun Q."/>
            <person name="Sedlacek I."/>
        </authorList>
    </citation>
    <scope>NUCLEOTIDE SEQUENCE</scope>
    <source>
        <strain evidence="1">CCM 8490</strain>
    </source>
</reference>
<protein>
    <submittedName>
        <fullName evidence="2">Uncharacterized protein</fullName>
    </submittedName>
</protein>
<dbReference type="Proteomes" id="UP000658202">
    <property type="component" value="Unassembled WGS sequence"/>
</dbReference>
<evidence type="ECO:0000313" key="4">
    <source>
        <dbReference type="Proteomes" id="UP000658202"/>
    </source>
</evidence>
<dbReference type="EMBL" id="RAQH01000001">
    <property type="protein sequence ID" value="RKE89942.1"/>
    <property type="molecule type" value="Genomic_DNA"/>
</dbReference>
<keyword evidence="4" id="KW-1185">Reference proteome</keyword>
<comment type="caution">
    <text evidence="2">The sequence shown here is derived from an EMBL/GenBank/DDBJ whole genome shotgun (WGS) entry which is preliminary data.</text>
</comment>
<evidence type="ECO:0000313" key="3">
    <source>
        <dbReference type="Proteomes" id="UP000285906"/>
    </source>
</evidence>
<name>A0A420DDS9_9FLAO</name>
<evidence type="ECO:0000313" key="2">
    <source>
        <dbReference type="EMBL" id="RKE89942.1"/>
    </source>
</evidence>
<dbReference type="AlphaFoldDB" id="A0A420DDS9"/>
<reference evidence="4" key="3">
    <citation type="journal article" date="2019" name="Int. J. Syst. Evol. Microbiol.">
        <title>The Global Catalogue of Microorganisms (GCM) 10K type strain sequencing project: providing services to taxonomists for standard genome sequencing and annotation.</title>
        <authorList>
            <consortium name="The Broad Institute Genomics Platform"/>
            <consortium name="The Broad Institute Genome Sequencing Center for Infectious Disease"/>
            <person name="Wu L."/>
            <person name="Ma J."/>
        </authorList>
    </citation>
    <scope>NUCLEOTIDE SEQUENCE [LARGE SCALE GENOMIC DNA]</scope>
    <source>
        <strain evidence="4">CCM 8490</strain>
    </source>
</reference>
<reference evidence="1" key="1">
    <citation type="journal article" date="2014" name="Int. J. Syst. Evol. Microbiol.">
        <title>Complete genome of a new Firmicutes species belonging to the dominant human colonic microbiota ('Ruminococcus bicirculans') reveals two chromosomes and a selective capacity to utilize plant glucans.</title>
        <authorList>
            <consortium name="NISC Comparative Sequencing Program"/>
            <person name="Wegmann U."/>
            <person name="Louis P."/>
            <person name="Goesmann A."/>
            <person name="Henrissat B."/>
            <person name="Duncan S.H."/>
            <person name="Flint H.J."/>
        </authorList>
    </citation>
    <scope>NUCLEOTIDE SEQUENCE</scope>
    <source>
        <strain evidence="1">CCM 8490</strain>
    </source>
</reference>
<organism evidence="2 3">
    <name type="scientific">Epilithonimonas arachidiradicis</name>
    <dbReference type="NCBI Taxonomy" id="1617282"/>
    <lineage>
        <taxon>Bacteria</taxon>
        <taxon>Pseudomonadati</taxon>
        <taxon>Bacteroidota</taxon>
        <taxon>Flavobacteriia</taxon>
        <taxon>Flavobacteriales</taxon>
        <taxon>Weeksellaceae</taxon>
        <taxon>Chryseobacterium group</taxon>
        <taxon>Epilithonimonas</taxon>
    </lineage>
</organism>
<gene>
    <name evidence="2" type="ORF">BXY58_0524</name>
    <name evidence="1" type="ORF">GCM10007332_05020</name>
</gene>
<dbReference type="EMBL" id="BMCW01000001">
    <property type="protein sequence ID" value="GGG46485.1"/>
    <property type="molecule type" value="Genomic_DNA"/>
</dbReference>